<dbReference type="GO" id="GO:0005737">
    <property type="term" value="C:cytoplasm"/>
    <property type="evidence" value="ECO:0007669"/>
    <property type="project" value="UniProtKB-SubCell"/>
</dbReference>
<dbReference type="Proteomes" id="UP000307173">
    <property type="component" value="Unassembled WGS sequence"/>
</dbReference>
<dbReference type="PANTHER" id="PTHR46095">
    <property type="entry name" value="ZINC FINGER PROTEIN 593"/>
    <property type="match status" value="1"/>
</dbReference>
<evidence type="ECO:0000256" key="9">
    <source>
        <dbReference type="ARBA" id="ARBA00038064"/>
    </source>
</evidence>
<accession>A0A4T0X447</accession>
<evidence type="ECO:0000256" key="4">
    <source>
        <dbReference type="ARBA" id="ARBA00022517"/>
    </source>
</evidence>
<feature type="domain" description="C2H2-type" evidence="11">
    <location>
        <begin position="49"/>
        <end position="78"/>
    </location>
</feature>
<dbReference type="GO" id="GO:0003676">
    <property type="term" value="F:nucleic acid binding"/>
    <property type="evidence" value="ECO:0007669"/>
    <property type="project" value="InterPro"/>
</dbReference>
<dbReference type="FunFam" id="3.30.160.60:FF:000299">
    <property type="entry name" value="Zinc finger protein 593"/>
    <property type="match status" value="1"/>
</dbReference>
<dbReference type="GO" id="GO:0042254">
    <property type="term" value="P:ribosome biogenesis"/>
    <property type="evidence" value="ECO:0007669"/>
    <property type="project" value="UniProtKB-KW"/>
</dbReference>
<proteinExistence type="inferred from homology"/>
<keyword evidence="7" id="KW-0862">Zinc</keyword>
<dbReference type="PANTHER" id="PTHR46095:SF1">
    <property type="entry name" value="ZINC FINGER PROTEIN 593"/>
    <property type="match status" value="1"/>
</dbReference>
<dbReference type="InterPro" id="IPR051879">
    <property type="entry name" value="C2H2-ZF_Maturation_Protein"/>
</dbReference>
<comment type="caution">
    <text evidence="12">The sequence shown here is derived from an EMBL/GenBank/DDBJ whole genome shotgun (WGS) entry which is preliminary data.</text>
</comment>
<dbReference type="Pfam" id="PF12171">
    <property type="entry name" value="zf-C2H2_jaz"/>
    <property type="match status" value="1"/>
</dbReference>
<keyword evidence="4" id="KW-0690">Ribosome biogenesis</keyword>
<protein>
    <recommendedName>
        <fullName evidence="11">C2H2-type domain-containing protein</fullName>
    </recommendedName>
</protein>
<keyword evidence="13" id="KW-1185">Reference proteome</keyword>
<keyword evidence="5" id="KW-0479">Metal-binding</keyword>
<evidence type="ECO:0000256" key="7">
    <source>
        <dbReference type="ARBA" id="ARBA00022833"/>
    </source>
</evidence>
<organism evidence="12 13">
    <name type="scientific">Pichia inconspicua</name>
    <dbReference type="NCBI Taxonomy" id="52247"/>
    <lineage>
        <taxon>Eukaryota</taxon>
        <taxon>Fungi</taxon>
        <taxon>Dikarya</taxon>
        <taxon>Ascomycota</taxon>
        <taxon>Saccharomycotina</taxon>
        <taxon>Pichiomycetes</taxon>
        <taxon>Pichiales</taxon>
        <taxon>Pichiaceae</taxon>
        <taxon>Pichia</taxon>
    </lineage>
</organism>
<evidence type="ECO:0000256" key="6">
    <source>
        <dbReference type="ARBA" id="ARBA00022771"/>
    </source>
</evidence>
<evidence type="ECO:0000256" key="1">
    <source>
        <dbReference type="ARBA" id="ARBA00004123"/>
    </source>
</evidence>
<evidence type="ECO:0000256" key="3">
    <source>
        <dbReference type="ARBA" id="ARBA00022490"/>
    </source>
</evidence>
<evidence type="ECO:0000256" key="10">
    <source>
        <dbReference type="PROSITE-ProRule" id="PRU00042"/>
    </source>
</evidence>
<dbReference type="SMART" id="SM00451">
    <property type="entry name" value="ZnF_U1"/>
    <property type="match status" value="1"/>
</dbReference>
<dbReference type="GO" id="GO:0005634">
    <property type="term" value="C:nucleus"/>
    <property type="evidence" value="ECO:0007669"/>
    <property type="project" value="UniProtKB-SubCell"/>
</dbReference>
<dbReference type="SUPFAM" id="SSF57667">
    <property type="entry name" value="beta-beta-alpha zinc fingers"/>
    <property type="match status" value="1"/>
</dbReference>
<keyword evidence="6 10" id="KW-0863">Zinc-finger</keyword>
<dbReference type="OrthoDB" id="24683at2759"/>
<dbReference type="GO" id="GO:0008270">
    <property type="term" value="F:zinc ion binding"/>
    <property type="evidence" value="ECO:0007669"/>
    <property type="project" value="UniProtKB-KW"/>
</dbReference>
<dbReference type="InterPro" id="IPR003604">
    <property type="entry name" value="Matrin/U1-like-C_Znf_C2H2"/>
</dbReference>
<comment type="subcellular location">
    <subcellularLocation>
        <location evidence="2">Cytoplasm</location>
    </subcellularLocation>
    <subcellularLocation>
        <location evidence="1">Nucleus</location>
    </subcellularLocation>
</comment>
<name>A0A4T0X447_9ASCO</name>
<dbReference type="InterPro" id="IPR022755">
    <property type="entry name" value="Znf_C2H2_jaz"/>
</dbReference>
<evidence type="ECO:0000256" key="2">
    <source>
        <dbReference type="ARBA" id="ARBA00004496"/>
    </source>
</evidence>
<evidence type="ECO:0000259" key="11">
    <source>
        <dbReference type="PROSITE" id="PS50157"/>
    </source>
</evidence>
<sequence length="193" mass="23035">MGRYSVKRYKTKRRTKDLDLIHKDLSNPDSIQKLKQQEEDENLPGLGQYYCIHCDKYFLDNTALKGHLRGKVHKRRVKELSVNPYTNLEAEAAVGTNLKQFIARVEEYKQREPSRLLLEKEALKNQTEEYDIRDRKKFEELYPEKVQEELQQKQRDAELAQKRALKLEKKYQLEPLTDDEDVLPRLNDEMLIE</sequence>
<evidence type="ECO:0000256" key="8">
    <source>
        <dbReference type="ARBA" id="ARBA00023242"/>
    </source>
</evidence>
<dbReference type="InterPro" id="IPR013087">
    <property type="entry name" value="Znf_C2H2_type"/>
</dbReference>
<gene>
    <name evidence="12" type="ORF">CANINC_001404</name>
</gene>
<reference evidence="12 13" key="1">
    <citation type="journal article" date="2019" name="Front. Genet.">
        <title>Whole-Genome Sequencing of the Opportunistic Yeast Pathogen Candida inconspicua Uncovers Its Hybrid Origin.</title>
        <authorList>
            <person name="Mixao V."/>
            <person name="Hansen A.P."/>
            <person name="Saus E."/>
            <person name="Boekhout T."/>
            <person name="Lass-Florl C."/>
            <person name="Gabaldon T."/>
        </authorList>
    </citation>
    <scope>NUCLEOTIDE SEQUENCE [LARGE SCALE GENOMIC DNA]</scope>
    <source>
        <strain evidence="12 13">CBS 180</strain>
    </source>
</reference>
<keyword evidence="8" id="KW-0539">Nucleus</keyword>
<dbReference type="EMBL" id="SELW01000218">
    <property type="protein sequence ID" value="TID30035.1"/>
    <property type="molecule type" value="Genomic_DNA"/>
</dbReference>
<dbReference type="InterPro" id="IPR036236">
    <property type="entry name" value="Znf_C2H2_sf"/>
</dbReference>
<evidence type="ECO:0000313" key="12">
    <source>
        <dbReference type="EMBL" id="TID30035.1"/>
    </source>
</evidence>
<keyword evidence="3" id="KW-0963">Cytoplasm</keyword>
<dbReference type="STRING" id="52247.A0A4T0X447"/>
<comment type="similarity">
    <text evidence="9">Belongs to the ZNF593/BUD20 C2H2-type zinc-finger protein family.</text>
</comment>
<dbReference type="Gene3D" id="3.30.160.60">
    <property type="entry name" value="Classic Zinc Finger"/>
    <property type="match status" value="1"/>
</dbReference>
<dbReference type="AlphaFoldDB" id="A0A4T0X447"/>
<dbReference type="GO" id="GO:0043021">
    <property type="term" value="F:ribonucleoprotein complex binding"/>
    <property type="evidence" value="ECO:0007669"/>
    <property type="project" value="UniProtKB-ARBA"/>
</dbReference>
<evidence type="ECO:0000313" key="13">
    <source>
        <dbReference type="Proteomes" id="UP000307173"/>
    </source>
</evidence>
<dbReference type="PROSITE" id="PS00028">
    <property type="entry name" value="ZINC_FINGER_C2H2_1"/>
    <property type="match status" value="1"/>
</dbReference>
<dbReference type="PROSITE" id="PS50157">
    <property type="entry name" value="ZINC_FINGER_C2H2_2"/>
    <property type="match status" value="1"/>
</dbReference>
<evidence type="ECO:0000256" key="5">
    <source>
        <dbReference type="ARBA" id="ARBA00022723"/>
    </source>
</evidence>